<keyword evidence="4 14" id="KW-0645">Protease</keyword>
<dbReference type="Gene3D" id="2.30.42.10">
    <property type="match status" value="1"/>
</dbReference>
<dbReference type="KEGG" id="tbw:NCTC13354_00357"/>
<feature type="transmembrane region" description="Helical" evidence="12">
    <location>
        <begin position="353"/>
        <end position="373"/>
    </location>
</feature>
<dbReference type="Pfam" id="PF02163">
    <property type="entry name" value="Peptidase_M50"/>
    <property type="match status" value="1"/>
</dbReference>
<keyword evidence="8 12" id="KW-1133">Transmembrane helix</keyword>
<reference evidence="14 15" key="1">
    <citation type="submission" date="2018-12" db="EMBL/GenBank/DDBJ databases">
        <authorList>
            <consortium name="Pathogen Informatics"/>
        </authorList>
    </citation>
    <scope>NUCLEOTIDE SEQUENCE [LARGE SCALE GENOMIC DNA]</scope>
    <source>
        <strain evidence="14 15">NCTC13354</strain>
    </source>
</reference>
<feature type="region of interest" description="Disordered" evidence="11">
    <location>
        <begin position="165"/>
        <end position="187"/>
    </location>
</feature>
<sequence>MGALPGILLLIIGLLVSVGLHELGHLVPAKKFGVKVSQYFIGFGPTLWSVTRGGTEYGIKAIPLGGYVALAGMLAPAKAGTPTHKNGQLTMAEEARRASAAELEPGEEDQAFWRLPAWQKLVVMCGGPVMNLVLAAVLLAVVFVGIGTPQLTNTVGAITPCVNAEASSTPSDGTCDADNPPSPASRSDLQLGDSIVTWGGIPTTNWHELSAAIASGGSDPVIAEVVRDGRQIDVVIEPVTVTKPVLDAGQPVYDDAGDPLTHDVPYVGISPASQRERQPITAVPGATWDFAVGTGKVVLALPVHLWNTLTDLITGAERDHTGVIGIVGVADIAGNITATDNATYGLTDRAGDLLLLLVGLNMSLFVFNMIPLLPLDGGHILGALIEGTRRQIARMRGTADPGPFDTARLLPLSQVVIIALIAMTVLLVVADIANPIR</sequence>
<keyword evidence="9 14" id="KW-0482">Metalloprotease</keyword>
<organism evidence="14 15">
    <name type="scientific">Trueperella bialowiezensis</name>
    <dbReference type="NCBI Taxonomy" id="312285"/>
    <lineage>
        <taxon>Bacteria</taxon>
        <taxon>Bacillati</taxon>
        <taxon>Actinomycetota</taxon>
        <taxon>Actinomycetes</taxon>
        <taxon>Actinomycetales</taxon>
        <taxon>Actinomycetaceae</taxon>
        <taxon>Trueperella</taxon>
    </lineage>
</organism>
<evidence type="ECO:0000259" key="13">
    <source>
        <dbReference type="Pfam" id="PF02163"/>
    </source>
</evidence>
<comment type="similarity">
    <text evidence="3">Belongs to the peptidase M50B family.</text>
</comment>
<dbReference type="PANTHER" id="PTHR42837:SF2">
    <property type="entry name" value="MEMBRANE METALLOPROTEASE ARASP2, CHLOROPLASTIC-RELATED"/>
    <property type="match status" value="1"/>
</dbReference>
<protein>
    <submittedName>
        <fullName evidence="14">Metalloprotease mmpA</fullName>
        <ecNumber evidence="14">3.4.24.-</ecNumber>
    </submittedName>
</protein>
<feature type="transmembrane region" description="Helical" evidence="12">
    <location>
        <begin position="412"/>
        <end position="433"/>
    </location>
</feature>
<evidence type="ECO:0000256" key="11">
    <source>
        <dbReference type="SAM" id="MobiDB-lite"/>
    </source>
</evidence>
<dbReference type="SUPFAM" id="SSF50156">
    <property type="entry name" value="PDZ domain-like"/>
    <property type="match status" value="1"/>
</dbReference>
<comment type="cofactor">
    <cofactor evidence="1">
        <name>Zn(2+)</name>
        <dbReference type="ChEBI" id="CHEBI:29105"/>
    </cofactor>
</comment>
<evidence type="ECO:0000256" key="8">
    <source>
        <dbReference type="ARBA" id="ARBA00022989"/>
    </source>
</evidence>
<dbReference type="Proteomes" id="UP000269542">
    <property type="component" value="Chromosome"/>
</dbReference>
<dbReference type="GO" id="GO:0004222">
    <property type="term" value="F:metalloendopeptidase activity"/>
    <property type="evidence" value="ECO:0007669"/>
    <property type="project" value="InterPro"/>
</dbReference>
<evidence type="ECO:0000256" key="2">
    <source>
        <dbReference type="ARBA" id="ARBA00004141"/>
    </source>
</evidence>
<evidence type="ECO:0000256" key="4">
    <source>
        <dbReference type="ARBA" id="ARBA00022670"/>
    </source>
</evidence>
<proteinExistence type="inferred from homology"/>
<dbReference type="CDD" id="cd06163">
    <property type="entry name" value="S2P-M50_PDZ_RseP-like"/>
    <property type="match status" value="1"/>
</dbReference>
<gene>
    <name evidence="14" type="primary">mmpA</name>
    <name evidence="14" type="ORF">NCTC13354_00357</name>
</gene>
<dbReference type="InterPro" id="IPR036034">
    <property type="entry name" value="PDZ_sf"/>
</dbReference>
<keyword evidence="10 12" id="KW-0472">Membrane</keyword>
<evidence type="ECO:0000256" key="5">
    <source>
        <dbReference type="ARBA" id="ARBA00022692"/>
    </source>
</evidence>
<dbReference type="InterPro" id="IPR008915">
    <property type="entry name" value="Peptidase_M50"/>
</dbReference>
<evidence type="ECO:0000256" key="1">
    <source>
        <dbReference type="ARBA" id="ARBA00001947"/>
    </source>
</evidence>
<evidence type="ECO:0000256" key="7">
    <source>
        <dbReference type="ARBA" id="ARBA00022833"/>
    </source>
</evidence>
<dbReference type="PANTHER" id="PTHR42837">
    <property type="entry name" value="REGULATOR OF SIGMA-E PROTEASE RSEP"/>
    <property type="match status" value="1"/>
</dbReference>
<evidence type="ECO:0000313" key="15">
    <source>
        <dbReference type="Proteomes" id="UP000269542"/>
    </source>
</evidence>
<evidence type="ECO:0000256" key="3">
    <source>
        <dbReference type="ARBA" id="ARBA00007931"/>
    </source>
</evidence>
<dbReference type="GO" id="GO:0006508">
    <property type="term" value="P:proteolysis"/>
    <property type="evidence" value="ECO:0007669"/>
    <property type="project" value="UniProtKB-KW"/>
</dbReference>
<keyword evidence="5 12" id="KW-0812">Transmembrane</keyword>
<evidence type="ECO:0000313" key="14">
    <source>
        <dbReference type="EMBL" id="VEI12668.1"/>
    </source>
</evidence>
<feature type="domain" description="Peptidase M50" evidence="13">
    <location>
        <begin position="10"/>
        <end position="395"/>
    </location>
</feature>
<evidence type="ECO:0000256" key="12">
    <source>
        <dbReference type="SAM" id="Phobius"/>
    </source>
</evidence>
<dbReference type="OrthoDB" id="9782003at2"/>
<feature type="transmembrane region" description="Helical" evidence="12">
    <location>
        <begin position="121"/>
        <end position="146"/>
    </location>
</feature>
<keyword evidence="15" id="KW-1185">Reference proteome</keyword>
<evidence type="ECO:0000256" key="9">
    <source>
        <dbReference type="ARBA" id="ARBA00023049"/>
    </source>
</evidence>
<evidence type="ECO:0000256" key="10">
    <source>
        <dbReference type="ARBA" id="ARBA00023136"/>
    </source>
</evidence>
<dbReference type="AlphaFoldDB" id="A0A448PCL1"/>
<evidence type="ECO:0000256" key="6">
    <source>
        <dbReference type="ARBA" id="ARBA00022801"/>
    </source>
</evidence>
<accession>A0A448PCL1</accession>
<dbReference type="InterPro" id="IPR004387">
    <property type="entry name" value="Pept_M50_Zn"/>
</dbReference>
<dbReference type="GO" id="GO:0016020">
    <property type="term" value="C:membrane"/>
    <property type="evidence" value="ECO:0007669"/>
    <property type="project" value="UniProtKB-SubCell"/>
</dbReference>
<dbReference type="RefSeq" id="WP_126415853.1">
    <property type="nucleotide sequence ID" value="NZ_LR134476.1"/>
</dbReference>
<dbReference type="EC" id="3.4.24.-" evidence="14"/>
<dbReference type="EMBL" id="LR134476">
    <property type="protein sequence ID" value="VEI12668.1"/>
    <property type="molecule type" value="Genomic_DNA"/>
</dbReference>
<comment type="subcellular location">
    <subcellularLocation>
        <location evidence="2">Membrane</location>
        <topology evidence="2">Multi-pass membrane protein</topology>
    </subcellularLocation>
</comment>
<keyword evidence="6 14" id="KW-0378">Hydrolase</keyword>
<keyword evidence="7" id="KW-0862">Zinc</keyword>
<name>A0A448PCL1_9ACTO</name>